<name>A0A6J5P1J8_9CAUD</name>
<organism evidence="1">
    <name type="scientific">uncultured Caudovirales phage</name>
    <dbReference type="NCBI Taxonomy" id="2100421"/>
    <lineage>
        <taxon>Viruses</taxon>
        <taxon>Duplodnaviria</taxon>
        <taxon>Heunggongvirae</taxon>
        <taxon>Uroviricota</taxon>
        <taxon>Caudoviricetes</taxon>
        <taxon>Peduoviridae</taxon>
        <taxon>Maltschvirus</taxon>
        <taxon>Maltschvirus maltsch</taxon>
    </lineage>
</organism>
<dbReference type="EMBL" id="LR796742">
    <property type="protein sequence ID" value="CAB4163105.1"/>
    <property type="molecule type" value="Genomic_DNA"/>
</dbReference>
<proteinExistence type="predicted"/>
<sequence length="82" mass="9423">MLVMFADQKQINASRFGIDMGGMSFTRNGVSAHITAEGEWLNDKQAQECDLCFEPNHKGDLIRIVDDRFSLCQRCYLKHLTR</sequence>
<protein>
    <submittedName>
        <fullName evidence="1">Uncharacterized protein</fullName>
    </submittedName>
</protein>
<evidence type="ECO:0000313" key="1">
    <source>
        <dbReference type="EMBL" id="CAB4163105.1"/>
    </source>
</evidence>
<accession>A0A6J5P1J8</accession>
<gene>
    <name evidence="1" type="ORF">UFOVP805_16</name>
</gene>
<reference evidence="1" key="1">
    <citation type="submission" date="2020-04" db="EMBL/GenBank/DDBJ databases">
        <authorList>
            <person name="Chiriac C."/>
            <person name="Salcher M."/>
            <person name="Ghai R."/>
            <person name="Kavagutti S V."/>
        </authorList>
    </citation>
    <scope>NUCLEOTIDE SEQUENCE</scope>
</reference>